<dbReference type="RefSeq" id="WP_378151925.1">
    <property type="nucleotide sequence ID" value="NZ_JBHSEC010000002.1"/>
</dbReference>
<dbReference type="EMBL" id="JBHSEC010000002">
    <property type="protein sequence ID" value="MFC4409316.1"/>
    <property type="molecule type" value="Genomic_DNA"/>
</dbReference>
<dbReference type="Pfam" id="PF13921">
    <property type="entry name" value="Myb_DNA-bind_6"/>
    <property type="match status" value="1"/>
</dbReference>
<dbReference type="Proteomes" id="UP001595817">
    <property type="component" value="Unassembled WGS sequence"/>
</dbReference>
<evidence type="ECO:0000259" key="1">
    <source>
        <dbReference type="PROSITE" id="PS50090"/>
    </source>
</evidence>
<protein>
    <recommendedName>
        <fullName evidence="1">Myb-like domain-containing protein</fullName>
    </recommendedName>
</protein>
<comment type="caution">
    <text evidence="2">The sequence shown here is derived from an EMBL/GenBank/DDBJ whole genome shotgun (WGS) entry which is preliminary data.</text>
</comment>
<dbReference type="PANTHER" id="PTHR41302:SF2">
    <property type="entry name" value="PRESPORE SPECIFIC TRANSCRIPTIONAL ACTIVATOR RSFA"/>
    <property type="match status" value="1"/>
</dbReference>
<dbReference type="SUPFAM" id="SSF46689">
    <property type="entry name" value="Homeodomain-like"/>
    <property type="match status" value="1"/>
</dbReference>
<dbReference type="PANTHER" id="PTHR41302">
    <property type="entry name" value="PRESPORE-SPECIFIC TRANSCRIPTIONAL REGULATOR RSFA-RELATED"/>
    <property type="match status" value="1"/>
</dbReference>
<evidence type="ECO:0000313" key="3">
    <source>
        <dbReference type="Proteomes" id="UP001595817"/>
    </source>
</evidence>
<keyword evidence="3" id="KW-1185">Reference proteome</keyword>
<name>A0ABV8X0N1_9LACT</name>
<dbReference type="InterPro" id="IPR001005">
    <property type="entry name" value="SANT/Myb"/>
</dbReference>
<gene>
    <name evidence="2" type="ORF">ACFOZY_02575</name>
</gene>
<dbReference type="PROSITE" id="PS50090">
    <property type="entry name" value="MYB_LIKE"/>
    <property type="match status" value="1"/>
</dbReference>
<sequence length="127" mass="15074">MTVKKRKDNWTKEDDLVLAETVLQCVREGKTQLFGFEEAARKLGRTKQACGFRWNKNLREIYKAELDEAKRKPENHVRSHLKMAITSYDQLSEAHLKLKRDYEKLSQDHHRLLSWLSKGFELTSRKD</sequence>
<feature type="domain" description="Myb-like" evidence="1">
    <location>
        <begin position="2"/>
        <end position="58"/>
    </location>
</feature>
<dbReference type="InterPro" id="IPR009057">
    <property type="entry name" value="Homeodomain-like_sf"/>
</dbReference>
<dbReference type="InterPro" id="IPR014243">
    <property type="entry name" value="RsfA-like"/>
</dbReference>
<proteinExistence type="predicted"/>
<organism evidence="2 3">
    <name type="scientific">Chungangia koreensis</name>
    <dbReference type="NCBI Taxonomy" id="752657"/>
    <lineage>
        <taxon>Bacteria</taxon>
        <taxon>Bacillati</taxon>
        <taxon>Bacillota</taxon>
        <taxon>Bacilli</taxon>
        <taxon>Lactobacillales</taxon>
        <taxon>Chungangia</taxon>
    </lineage>
</organism>
<accession>A0ABV8X0N1</accession>
<evidence type="ECO:0000313" key="2">
    <source>
        <dbReference type="EMBL" id="MFC4409316.1"/>
    </source>
</evidence>
<reference evidence="3" key="1">
    <citation type="journal article" date="2019" name="Int. J. Syst. Evol. Microbiol.">
        <title>The Global Catalogue of Microorganisms (GCM) 10K type strain sequencing project: providing services to taxonomists for standard genome sequencing and annotation.</title>
        <authorList>
            <consortium name="The Broad Institute Genomics Platform"/>
            <consortium name="The Broad Institute Genome Sequencing Center for Infectious Disease"/>
            <person name="Wu L."/>
            <person name="Ma J."/>
        </authorList>
    </citation>
    <scope>NUCLEOTIDE SEQUENCE [LARGE SCALE GENOMIC DNA]</scope>
    <source>
        <strain evidence="3">CCUG 59778</strain>
    </source>
</reference>